<proteinExistence type="predicted"/>
<dbReference type="Pfam" id="PF17429">
    <property type="entry name" value="GP70"/>
    <property type="match status" value="1"/>
</dbReference>
<dbReference type="Proteomes" id="UP000002876">
    <property type="component" value="Segment"/>
</dbReference>
<dbReference type="KEGG" id="vg:12978826"/>
<dbReference type="InterPro" id="IPR035405">
    <property type="entry name" value="GP70"/>
</dbReference>
<dbReference type="GeneID" id="12978826"/>
<sequence length="145" mass="16253">MPLTRLAKLFADNLVHTSPQVIADHPGWLFAQRCETWWKGQLDEDPVSVLLVYRSPRIKDTSRLYRPVSNLILSANKVEYVAQGTRFDPTMIHCDKGTEWTVLRMTQADQFPKDPIDMSEVAKLLGVAVDGALNETIGKGRMAAA</sequence>
<dbReference type="EMBL" id="JF946695">
    <property type="protein sequence ID" value="AFI24984.1"/>
    <property type="molecule type" value="Genomic_DNA"/>
</dbReference>
<organism evidence="1 2">
    <name type="scientific">Mycobacterium phage SWU1</name>
    <dbReference type="NCBI Taxonomy" id="1175504"/>
    <lineage>
        <taxon>Viruses</taxon>
        <taxon>Duplodnaviria</taxon>
        <taxon>Heunggongvirae</taxon>
        <taxon>Uroviricota</taxon>
        <taxon>Caudoviricetes</taxon>
        <taxon>Fromanvirus</taxon>
        <taxon>Fromanvirus SWU1</taxon>
    </lineage>
</organism>
<name>I1V1K6_9CAUD</name>
<reference evidence="1 2" key="1">
    <citation type="journal article" date="2012" name="J. Virol.">
        <title>Biology of a Novel Mycobacteriophage, SWU1, Isolated from Chinese Soil as Revealed by Genomic Characteristics.</title>
        <authorList>
            <person name="Fan X."/>
            <person name="Teng T."/>
            <person name="Wang H."/>
            <person name="Xie J."/>
        </authorList>
    </citation>
    <scope>NUCLEOTIDE SEQUENCE [LARGE SCALE GENOMIC DNA]</scope>
</reference>
<dbReference type="OrthoDB" id="12907at10239"/>
<evidence type="ECO:0000313" key="2">
    <source>
        <dbReference type="Proteomes" id="UP000002876"/>
    </source>
</evidence>
<evidence type="ECO:0000313" key="1">
    <source>
        <dbReference type="EMBL" id="AFI24984.1"/>
    </source>
</evidence>
<accession>I1V1K6</accession>
<keyword evidence="2" id="KW-1185">Reference proteome</keyword>
<protein>
    <submittedName>
        <fullName evidence="1">Uncharacterized protein</fullName>
    </submittedName>
</protein>
<dbReference type="RefSeq" id="YP_006382994.1">
    <property type="nucleotide sequence ID" value="NC_017973.1"/>
</dbReference>